<comment type="caution">
    <text evidence="1">The sequence shown here is derived from an EMBL/GenBank/DDBJ whole genome shotgun (WGS) entry which is preliminary data.</text>
</comment>
<reference evidence="1" key="1">
    <citation type="submission" date="2013-07" db="EMBL/GenBank/DDBJ databases">
        <title>Sub-species coevolution in mutualistic symbiosis.</title>
        <authorList>
            <person name="Murfin K."/>
            <person name="Klassen J."/>
            <person name="Lee M."/>
            <person name="Forst S."/>
            <person name="Stock P."/>
            <person name="Goodrich-Blair H."/>
        </authorList>
    </citation>
    <scope>NUCLEOTIDE SEQUENCE [LARGE SCALE GENOMIC DNA]</scope>
    <source>
        <strain evidence="1">Puntauvense</strain>
    </source>
</reference>
<organism evidence="1 2">
    <name type="scientific">Xenorhabdus bovienii str. puntauvense</name>
    <dbReference type="NCBI Taxonomy" id="1398201"/>
    <lineage>
        <taxon>Bacteria</taxon>
        <taxon>Pseudomonadati</taxon>
        <taxon>Pseudomonadota</taxon>
        <taxon>Gammaproteobacteria</taxon>
        <taxon>Enterobacterales</taxon>
        <taxon>Morganellaceae</taxon>
        <taxon>Xenorhabdus</taxon>
    </lineage>
</organism>
<dbReference type="HOGENOM" id="CLU_097194_0_0_6"/>
<protein>
    <submittedName>
        <fullName evidence="1">Uncharacterized protein</fullName>
    </submittedName>
</protein>
<accession>A0A077NLM3</accession>
<name>A0A077NLM3_XENBV</name>
<dbReference type="AlphaFoldDB" id="A0A077NLM3"/>
<sequence>MESCSRNDEGWIYCRGNQTIDADKALEKRIHVLKRIMRALKEHEERRKACGGKHYTGLDESIYYDSCGNIMSADEVFEQNGWVKGTENLFVSSYDGINRLSDTVDEYHPINIATRSVKERKLSVNPLILKENAEAVYLLTRAWEPHEFLSEAAEIILSSILDDISGQRKELLVALLVGKGLIKEQDRFNELRKITEWGSKYCVY</sequence>
<proteinExistence type="predicted"/>
<evidence type="ECO:0000313" key="1">
    <source>
        <dbReference type="EMBL" id="CDG99458.1"/>
    </source>
</evidence>
<dbReference type="Proteomes" id="UP000028511">
    <property type="component" value="Unassembled WGS sequence"/>
</dbReference>
<evidence type="ECO:0000313" key="2">
    <source>
        <dbReference type="Proteomes" id="UP000028511"/>
    </source>
</evidence>
<dbReference type="RefSeq" id="WP_038214578.1">
    <property type="nucleotide sequence ID" value="NZ_CAWLWN010000088.1"/>
</dbReference>
<dbReference type="EMBL" id="CBSW010000305">
    <property type="protein sequence ID" value="CDG99458.1"/>
    <property type="molecule type" value="Genomic_DNA"/>
</dbReference>
<gene>
    <name evidence="1" type="ORF">XBP1_960059</name>
</gene>